<dbReference type="AlphaFoldDB" id="A0A6A7Y6V4"/>
<dbReference type="Proteomes" id="UP000332515">
    <property type="component" value="Unassembled WGS sequence"/>
</dbReference>
<proteinExistence type="predicted"/>
<dbReference type="PROSITE" id="PS00676">
    <property type="entry name" value="SIGMA54_INTERACT_2"/>
    <property type="match status" value="1"/>
</dbReference>
<dbReference type="GO" id="GO:0043565">
    <property type="term" value="F:sequence-specific DNA binding"/>
    <property type="evidence" value="ECO:0007669"/>
    <property type="project" value="InterPro"/>
</dbReference>
<dbReference type="PANTHER" id="PTHR32071">
    <property type="entry name" value="TRANSCRIPTIONAL REGULATORY PROTEIN"/>
    <property type="match status" value="1"/>
</dbReference>
<dbReference type="RefSeq" id="WP_153489000.1">
    <property type="nucleotide sequence ID" value="NZ_VWNA01000003.1"/>
</dbReference>
<accession>A0A6A7Y6V4</accession>
<evidence type="ECO:0000256" key="6">
    <source>
        <dbReference type="ARBA" id="ARBA00023159"/>
    </source>
</evidence>
<dbReference type="Gene3D" id="1.10.10.60">
    <property type="entry name" value="Homeodomain-like"/>
    <property type="match status" value="1"/>
</dbReference>
<protein>
    <submittedName>
        <fullName evidence="10">Sigma-54-dependent Fis family transcriptional regulator</fullName>
    </submittedName>
</protein>
<dbReference type="GO" id="GO:0006355">
    <property type="term" value="P:regulation of DNA-templated transcription"/>
    <property type="evidence" value="ECO:0007669"/>
    <property type="project" value="InterPro"/>
</dbReference>
<dbReference type="InterPro" id="IPR025944">
    <property type="entry name" value="Sigma_54_int_dom_CS"/>
</dbReference>
<dbReference type="Pfam" id="PF25601">
    <property type="entry name" value="AAA_lid_14"/>
    <property type="match status" value="1"/>
</dbReference>
<dbReference type="SUPFAM" id="SSF46689">
    <property type="entry name" value="Homeodomain-like"/>
    <property type="match status" value="1"/>
</dbReference>
<dbReference type="PANTHER" id="PTHR32071:SF77">
    <property type="entry name" value="TRANSCRIPTIONAL REGULATORY PROTEIN"/>
    <property type="match status" value="1"/>
</dbReference>
<name>A0A6A7Y6V4_9HYPH</name>
<dbReference type="InterPro" id="IPR002197">
    <property type="entry name" value="HTH_Fis"/>
</dbReference>
<dbReference type="CDD" id="cd00009">
    <property type="entry name" value="AAA"/>
    <property type="match status" value="1"/>
</dbReference>
<dbReference type="SMART" id="SM00382">
    <property type="entry name" value="AAA"/>
    <property type="match status" value="1"/>
</dbReference>
<dbReference type="InterPro" id="IPR027417">
    <property type="entry name" value="P-loop_NTPase"/>
</dbReference>
<dbReference type="InterPro" id="IPR025943">
    <property type="entry name" value="Sigma_54_int_dom_ATP-bd_2"/>
</dbReference>
<dbReference type="PRINTS" id="PR01590">
    <property type="entry name" value="HTHFIS"/>
</dbReference>
<dbReference type="Pfam" id="PF00158">
    <property type="entry name" value="Sigma54_activat"/>
    <property type="match status" value="1"/>
</dbReference>
<feature type="region of interest" description="Disordered" evidence="8">
    <location>
        <begin position="609"/>
        <end position="637"/>
    </location>
</feature>
<dbReference type="InterPro" id="IPR003018">
    <property type="entry name" value="GAF"/>
</dbReference>
<keyword evidence="7" id="KW-0804">Transcription</keyword>
<comment type="caution">
    <text evidence="10">The sequence shown here is derived from an EMBL/GenBank/DDBJ whole genome shotgun (WGS) entry which is preliminary data.</text>
</comment>
<keyword evidence="3" id="KW-0902">Two-component regulatory system</keyword>
<evidence type="ECO:0000259" key="9">
    <source>
        <dbReference type="PROSITE" id="PS50045"/>
    </source>
</evidence>
<dbReference type="InterPro" id="IPR029016">
    <property type="entry name" value="GAF-like_dom_sf"/>
</dbReference>
<feature type="domain" description="Sigma-54 factor interaction" evidence="9">
    <location>
        <begin position="338"/>
        <end position="566"/>
    </location>
</feature>
<dbReference type="PROSITE" id="PS50045">
    <property type="entry name" value="SIGMA54_INTERACT_4"/>
    <property type="match status" value="1"/>
</dbReference>
<evidence type="ECO:0000256" key="7">
    <source>
        <dbReference type="ARBA" id="ARBA00023163"/>
    </source>
</evidence>
<dbReference type="GO" id="GO:0005524">
    <property type="term" value="F:ATP binding"/>
    <property type="evidence" value="ECO:0007669"/>
    <property type="project" value="UniProtKB-KW"/>
</dbReference>
<organism evidence="10 11">
    <name type="scientific">Segnochrobactrum spirostomi</name>
    <dbReference type="NCBI Taxonomy" id="2608987"/>
    <lineage>
        <taxon>Bacteria</taxon>
        <taxon>Pseudomonadati</taxon>
        <taxon>Pseudomonadota</taxon>
        <taxon>Alphaproteobacteria</taxon>
        <taxon>Hyphomicrobiales</taxon>
        <taxon>Segnochrobactraceae</taxon>
        <taxon>Segnochrobactrum</taxon>
    </lineage>
</organism>
<dbReference type="PROSITE" id="PS00675">
    <property type="entry name" value="SIGMA54_INTERACT_1"/>
    <property type="match status" value="1"/>
</dbReference>
<reference evidence="10 11" key="1">
    <citation type="submission" date="2019-09" db="EMBL/GenBank/DDBJ databases">
        <title>Segnochrobactrum spirostomi gen. nov., sp. nov., isolated from the ciliate Spirostomum cf. yagiui and description of a novel family, Segnochrobactraceae fam. nov. within the order Rhizobiales of the class Alphaproteobacteria.</title>
        <authorList>
            <person name="Akter S."/>
            <person name="Shazib S.U.A."/>
            <person name="Shin M.K."/>
        </authorList>
    </citation>
    <scope>NUCLEOTIDE SEQUENCE [LARGE SCALE GENOMIC DNA]</scope>
    <source>
        <strain evidence="10 11">Sp-1</strain>
    </source>
</reference>
<dbReference type="Gene3D" id="3.40.50.300">
    <property type="entry name" value="P-loop containing nucleotide triphosphate hydrolases"/>
    <property type="match status" value="1"/>
</dbReference>
<dbReference type="InterPro" id="IPR009057">
    <property type="entry name" value="Homeodomain-like_sf"/>
</dbReference>
<dbReference type="Pfam" id="PF01590">
    <property type="entry name" value="GAF"/>
    <property type="match status" value="1"/>
</dbReference>
<evidence type="ECO:0000256" key="1">
    <source>
        <dbReference type="ARBA" id="ARBA00022741"/>
    </source>
</evidence>
<evidence type="ECO:0000256" key="8">
    <source>
        <dbReference type="SAM" id="MobiDB-lite"/>
    </source>
</evidence>
<feature type="compositionally biased region" description="Low complexity" evidence="8">
    <location>
        <begin position="609"/>
        <end position="620"/>
    </location>
</feature>
<dbReference type="EMBL" id="VWNA01000003">
    <property type="protein sequence ID" value="MQT14993.1"/>
    <property type="molecule type" value="Genomic_DNA"/>
</dbReference>
<keyword evidence="1" id="KW-0547">Nucleotide-binding</keyword>
<dbReference type="InterPro" id="IPR002078">
    <property type="entry name" value="Sigma_54_int"/>
</dbReference>
<dbReference type="SUPFAM" id="SSF55781">
    <property type="entry name" value="GAF domain-like"/>
    <property type="match status" value="1"/>
</dbReference>
<dbReference type="InterPro" id="IPR003593">
    <property type="entry name" value="AAA+_ATPase"/>
</dbReference>
<dbReference type="InterPro" id="IPR025662">
    <property type="entry name" value="Sigma_54_int_dom_ATP-bd_1"/>
</dbReference>
<dbReference type="Pfam" id="PF02954">
    <property type="entry name" value="HTH_8"/>
    <property type="match status" value="1"/>
</dbReference>
<evidence type="ECO:0000313" key="10">
    <source>
        <dbReference type="EMBL" id="MQT14993.1"/>
    </source>
</evidence>
<sequence length="706" mass="76524">MREEQAAHIDELVRAATGRATRRDSVIEQSWRRCMSEHRLDPEVLREPCIVSRSLLREHQDAMDEFLHTARFGVETLYREVAGLGYVLLLTDAKGITVDFIGDPTFDNNLMRAGLYLGADWNEPNAGTCAVGTCIATGEALVVHQSDHFDATHIPLTCTAAPVYGPEGDLAAILDISALRSPEPKESQFLALQLVKSFAHKIEIANLLNRFRHDWILKLSASPEFADVDPTYVLAVDGSERILGFNNQARRLMIRELERRPASGLGRPLVGRRLSEFFEIDIDELPRFSPARPAGQRMLKLAVSGTPLFAQALPPPSRSVLAPAGAAMPDLPKPLQALHRGDAAMARVVGRAAKLVNTQMSLLICGETGTGKEHLAKAIHAASARAAKPFVAVNCAALPESLIEGELFGYEPGAFTGAAARGKKGLVLEAEGGTLFLDEIGDMPLGLQTRLLRVLAEREVTPLGRSRPVPVNIRVIAATHRDLVEAVKAGRFREDLYFRLSGAVFELPPLRERADFEWLVGRLATERARLAGRDVALSPAAVGVLGDHSWPGNIRELVNALDYACAVATDGVIRVDDLPDGILAGHRLSPRPTARAALAGAAPAPAVLPFHPSGPTDPGAAGPGAGFEQPSPRRSERWGEDLRAERAMLIQSLTARRWNVSATARDLGLDRTTVHRRMRRLGIIPRGSAGPIRQPIETPPDRMSGG</sequence>
<evidence type="ECO:0000313" key="11">
    <source>
        <dbReference type="Proteomes" id="UP000332515"/>
    </source>
</evidence>
<dbReference type="FunFam" id="3.40.50.300:FF:000006">
    <property type="entry name" value="DNA-binding transcriptional regulator NtrC"/>
    <property type="match status" value="1"/>
</dbReference>
<keyword evidence="5" id="KW-0238">DNA-binding</keyword>
<dbReference type="GO" id="GO:0000160">
    <property type="term" value="P:phosphorelay signal transduction system"/>
    <property type="evidence" value="ECO:0007669"/>
    <property type="project" value="UniProtKB-KW"/>
</dbReference>
<gene>
    <name evidence="10" type="ORF">F0357_20520</name>
</gene>
<dbReference type="SUPFAM" id="SSF52540">
    <property type="entry name" value="P-loop containing nucleoside triphosphate hydrolases"/>
    <property type="match status" value="1"/>
</dbReference>
<evidence type="ECO:0000256" key="3">
    <source>
        <dbReference type="ARBA" id="ARBA00023012"/>
    </source>
</evidence>
<evidence type="ECO:0000256" key="2">
    <source>
        <dbReference type="ARBA" id="ARBA00022840"/>
    </source>
</evidence>
<dbReference type="Gene3D" id="1.10.8.60">
    <property type="match status" value="1"/>
</dbReference>
<keyword evidence="11" id="KW-1185">Reference proteome</keyword>
<feature type="region of interest" description="Disordered" evidence="8">
    <location>
        <begin position="685"/>
        <end position="706"/>
    </location>
</feature>
<keyword evidence="6" id="KW-0010">Activator</keyword>
<keyword evidence="2" id="KW-0067">ATP-binding</keyword>
<dbReference type="Gene3D" id="3.30.450.40">
    <property type="match status" value="1"/>
</dbReference>
<evidence type="ECO:0000256" key="4">
    <source>
        <dbReference type="ARBA" id="ARBA00023015"/>
    </source>
</evidence>
<evidence type="ECO:0000256" key="5">
    <source>
        <dbReference type="ARBA" id="ARBA00023125"/>
    </source>
</evidence>
<keyword evidence="4" id="KW-0805">Transcription regulation</keyword>
<dbReference type="PROSITE" id="PS00688">
    <property type="entry name" value="SIGMA54_INTERACT_3"/>
    <property type="match status" value="1"/>
</dbReference>
<dbReference type="InterPro" id="IPR058031">
    <property type="entry name" value="AAA_lid_NorR"/>
</dbReference>